<evidence type="ECO:0000259" key="1">
    <source>
        <dbReference type="PROSITE" id="PS50206"/>
    </source>
</evidence>
<dbReference type="AlphaFoldDB" id="A0A6M4IS81"/>
<keyword evidence="2" id="KW-0808">Transferase</keyword>
<name>A0A6M4IS81_9BACT</name>
<dbReference type="Proteomes" id="UP000500938">
    <property type="component" value="Chromosome"/>
</dbReference>
<feature type="domain" description="Rhodanese" evidence="1">
    <location>
        <begin position="32"/>
        <end position="122"/>
    </location>
</feature>
<dbReference type="SMART" id="SM00450">
    <property type="entry name" value="RHOD"/>
    <property type="match status" value="1"/>
</dbReference>
<dbReference type="GO" id="GO:0004792">
    <property type="term" value="F:thiosulfate-cyanide sulfurtransferase activity"/>
    <property type="evidence" value="ECO:0007669"/>
    <property type="project" value="TreeGrafter"/>
</dbReference>
<keyword evidence="3" id="KW-1185">Reference proteome</keyword>
<reference evidence="2 3" key="1">
    <citation type="submission" date="2020-05" db="EMBL/GenBank/DDBJ databases">
        <title>Complete genome sequence of Gemmatimonas greenlandica TET16.</title>
        <authorList>
            <person name="Zeng Y."/>
        </authorList>
    </citation>
    <scope>NUCLEOTIDE SEQUENCE [LARGE SCALE GENOMIC DNA]</scope>
    <source>
        <strain evidence="2 3">TET16</strain>
    </source>
</reference>
<protein>
    <submittedName>
        <fullName evidence="2">Sulfurtransferase</fullName>
    </submittedName>
</protein>
<sequence length="128" mass="13860">MDHYPGFLAHVEGRRPNVHEVTIADTLATLAADAAAVLIDVREDREWNAGHAAQAIHVARGVIERDIEKLVPDPATPLYLYCGGGFRSILSSDSLQQMGYTNVHSVIGGWRGWQEQGAPVTMPGSDTP</sequence>
<dbReference type="InterPro" id="IPR036873">
    <property type="entry name" value="Rhodanese-like_dom_sf"/>
</dbReference>
<dbReference type="Gene3D" id="3.40.250.10">
    <property type="entry name" value="Rhodanese-like domain"/>
    <property type="match status" value="1"/>
</dbReference>
<dbReference type="InterPro" id="IPR001763">
    <property type="entry name" value="Rhodanese-like_dom"/>
</dbReference>
<proteinExistence type="predicted"/>
<dbReference type="SUPFAM" id="SSF52821">
    <property type="entry name" value="Rhodanese/Cell cycle control phosphatase"/>
    <property type="match status" value="1"/>
</dbReference>
<dbReference type="PANTHER" id="PTHR44086">
    <property type="entry name" value="THIOSULFATE SULFURTRANSFERASE RDL2, MITOCHONDRIAL-RELATED"/>
    <property type="match status" value="1"/>
</dbReference>
<dbReference type="CDD" id="cd00158">
    <property type="entry name" value="RHOD"/>
    <property type="match status" value="1"/>
</dbReference>
<evidence type="ECO:0000313" key="3">
    <source>
        <dbReference type="Proteomes" id="UP000500938"/>
    </source>
</evidence>
<gene>
    <name evidence="2" type="ORF">HKW67_09190</name>
</gene>
<evidence type="ECO:0000313" key="2">
    <source>
        <dbReference type="EMBL" id="QJR35672.1"/>
    </source>
</evidence>
<dbReference type="RefSeq" id="WP_171225103.1">
    <property type="nucleotide sequence ID" value="NZ_CP053085.1"/>
</dbReference>
<organism evidence="2 3">
    <name type="scientific">Gemmatimonas groenlandica</name>
    <dbReference type="NCBI Taxonomy" id="2732249"/>
    <lineage>
        <taxon>Bacteria</taxon>
        <taxon>Pseudomonadati</taxon>
        <taxon>Gemmatimonadota</taxon>
        <taxon>Gemmatimonadia</taxon>
        <taxon>Gemmatimonadales</taxon>
        <taxon>Gemmatimonadaceae</taxon>
        <taxon>Gemmatimonas</taxon>
    </lineage>
</organism>
<dbReference type="EMBL" id="CP053085">
    <property type="protein sequence ID" value="QJR35672.1"/>
    <property type="molecule type" value="Genomic_DNA"/>
</dbReference>
<dbReference type="PROSITE" id="PS50206">
    <property type="entry name" value="RHODANESE_3"/>
    <property type="match status" value="1"/>
</dbReference>
<accession>A0A6M4IS81</accession>
<dbReference type="Pfam" id="PF00581">
    <property type="entry name" value="Rhodanese"/>
    <property type="match status" value="1"/>
</dbReference>
<dbReference type="KEGG" id="ggr:HKW67_09190"/>
<dbReference type="PANTHER" id="PTHR44086:SF13">
    <property type="entry name" value="THIOSULFATE SULFURTRANSFERASE PSPE"/>
    <property type="match status" value="1"/>
</dbReference>